<proteinExistence type="predicted"/>
<evidence type="ECO:0000313" key="2">
    <source>
        <dbReference type="Proteomes" id="UP000583556"/>
    </source>
</evidence>
<comment type="caution">
    <text evidence="1">The sequence shown here is derived from an EMBL/GenBank/DDBJ whole genome shotgun (WGS) entry which is preliminary data.</text>
</comment>
<evidence type="ECO:0000313" key="1">
    <source>
        <dbReference type="EMBL" id="NML96169.1"/>
    </source>
</evidence>
<sequence>MKSVLFNESADCPRRLFDILAWIAMALLCSIAPDCMAGPVSVTATSELRFGQFAVVSAGSRTVSASGIVTDNGVFPLRGGVTSPATFSVAFTRPPLSLQSTTLLQLQLSSGPIIANGMVTAKISQFDTDLPGGGSFSPGSLVSVTLPPCLSAQCTQNFKVGGRLEITRSNGGASLRIPVVATVTIVSAF</sequence>
<dbReference type="AlphaFoldDB" id="A0A7Y0BTA2"/>
<reference evidence="1 2" key="1">
    <citation type="submission" date="2020-04" db="EMBL/GenBank/DDBJ databases">
        <title>Novosphingobium sp. TW-4 isolated from soil.</title>
        <authorList>
            <person name="Dahal R.H."/>
            <person name="Chaudhary D.K."/>
        </authorList>
    </citation>
    <scope>NUCLEOTIDE SEQUENCE [LARGE SCALE GENOMIC DNA]</scope>
    <source>
        <strain evidence="1 2">TW-4</strain>
    </source>
</reference>
<dbReference type="Proteomes" id="UP000583556">
    <property type="component" value="Unassembled WGS sequence"/>
</dbReference>
<accession>A0A7Y0BTA2</accession>
<name>A0A7Y0BTA2_9SPHN</name>
<organism evidence="1 2">
    <name type="scientific">Novosphingobium olei</name>
    <dbReference type="NCBI Taxonomy" id="2728851"/>
    <lineage>
        <taxon>Bacteria</taxon>
        <taxon>Pseudomonadati</taxon>
        <taxon>Pseudomonadota</taxon>
        <taxon>Alphaproteobacteria</taxon>
        <taxon>Sphingomonadales</taxon>
        <taxon>Sphingomonadaceae</taxon>
        <taxon>Novosphingobium</taxon>
    </lineage>
</organism>
<keyword evidence="2" id="KW-1185">Reference proteome</keyword>
<dbReference type="InterPro" id="IPR025514">
    <property type="entry name" value="DUF4402"/>
</dbReference>
<dbReference type="EMBL" id="JABBGM010000019">
    <property type="protein sequence ID" value="NML96169.1"/>
    <property type="molecule type" value="Genomic_DNA"/>
</dbReference>
<protein>
    <submittedName>
        <fullName evidence="1">DUF4402 domain-containing protein</fullName>
    </submittedName>
</protein>
<gene>
    <name evidence="1" type="ORF">HHL27_21135</name>
</gene>
<dbReference type="Pfam" id="PF14352">
    <property type="entry name" value="DUF4402"/>
    <property type="match status" value="1"/>
</dbReference>
<dbReference type="RefSeq" id="WP_169495376.1">
    <property type="nucleotide sequence ID" value="NZ_JABBGM010000019.1"/>
</dbReference>